<dbReference type="NCBIfam" id="TIGR02937">
    <property type="entry name" value="sigma70-ECF"/>
    <property type="match status" value="1"/>
</dbReference>
<dbReference type="Pfam" id="PF08281">
    <property type="entry name" value="Sigma70_r4_2"/>
    <property type="match status" value="1"/>
</dbReference>
<proteinExistence type="inferred from homology"/>
<dbReference type="Gene3D" id="1.10.10.10">
    <property type="entry name" value="Winged helix-like DNA-binding domain superfamily/Winged helix DNA-binding domain"/>
    <property type="match status" value="1"/>
</dbReference>
<accession>A0A517RDC6</accession>
<dbReference type="Proteomes" id="UP000317171">
    <property type="component" value="Chromosome"/>
</dbReference>
<evidence type="ECO:0000256" key="2">
    <source>
        <dbReference type="ARBA" id="ARBA00023015"/>
    </source>
</evidence>
<evidence type="ECO:0000256" key="4">
    <source>
        <dbReference type="ARBA" id="ARBA00023163"/>
    </source>
</evidence>
<dbReference type="CDD" id="cd06171">
    <property type="entry name" value="Sigma70_r4"/>
    <property type="match status" value="1"/>
</dbReference>
<dbReference type="AlphaFoldDB" id="A0A517RDC6"/>
<dbReference type="InterPro" id="IPR013325">
    <property type="entry name" value="RNA_pol_sigma_r2"/>
</dbReference>
<keyword evidence="4" id="KW-0804">Transcription</keyword>
<dbReference type="InterPro" id="IPR014284">
    <property type="entry name" value="RNA_pol_sigma-70_dom"/>
</dbReference>
<keyword evidence="8" id="KW-1185">Reference proteome</keyword>
<dbReference type="GO" id="GO:0006352">
    <property type="term" value="P:DNA-templated transcription initiation"/>
    <property type="evidence" value="ECO:0007669"/>
    <property type="project" value="InterPro"/>
</dbReference>
<dbReference type="InterPro" id="IPR007627">
    <property type="entry name" value="RNA_pol_sigma70_r2"/>
</dbReference>
<organism evidence="7 8">
    <name type="scientific">Gimesia alba</name>
    <dbReference type="NCBI Taxonomy" id="2527973"/>
    <lineage>
        <taxon>Bacteria</taxon>
        <taxon>Pseudomonadati</taxon>
        <taxon>Planctomycetota</taxon>
        <taxon>Planctomycetia</taxon>
        <taxon>Planctomycetales</taxon>
        <taxon>Planctomycetaceae</taxon>
        <taxon>Gimesia</taxon>
    </lineage>
</organism>
<dbReference type="GO" id="GO:0003677">
    <property type="term" value="F:DNA binding"/>
    <property type="evidence" value="ECO:0007669"/>
    <property type="project" value="InterPro"/>
</dbReference>
<evidence type="ECO:0000256" key="1">
    <source>
        <dbReference type="ARBA" id="ARBA00010641"/>
    </source>
</evidence>
<dbReference type="Gene3D" id="1.10.1740.10">
    <property type="match status" value="1"/>
</dbReference>
<dbReference type="InterPro" id="IPR036388">
    <property type="entry name" value="WH-like_DNA-bd_sf"/>
</dbReference>
<sequence length="162" mass="18651">MPENQRSDDRQLIQSGYRYAVSLSHNRHDAEDLIQQACLKVLSQRGTLVGKSYLFAAIRNLFYDSLRKRQRIENEPLSSESVADTATSHTNIVEQKIDLAEILSCLRVEEREVLFLQVVEGYTAQEISTLTQQPRGTVLSLLSRARQRIQQRYDLDQILESK</sequence>
<dbReference type="GO" id="GO:0016987">
    <property type="term" value="F:sigma factor activity"/>
    <property type="evidence" value="ECO:0007669"/>
    <property type="project" value="UniProtKB-KW"/>
</dbReference>
<dbReference type="EMBL" id="CP036269">
    <property type="protein sequence ID" value="QDT41881.1"/>
    <property type="molecule type" value="Genomic_DNA"/>
</dbReference>
<dbReference type="InterPro" id="IPR013324">
    <property type="entry name" value="RNA_pol_sigma_r3/r4-like"/>
</dbReference>
<reference evidence="7 8" key="1">
    <citation type="submission" date="2019-02" db="EMBL/GenBank/DDBJ databases">
        <title>Deep-cultivation of Planctomycetes and their phenomic and genomic characterization uncovers novel biology.</title>
        <authorList>
            <person name="Wiegand S."/>
            <person name="Jogler M."/>
            <person name="Boedeker C."/>
            <person name="Pinto D."/>
            <person name="Vollmers J."/>
            <person name="Rivas-Marin E."/>
            <person name="Kohn T."/>
            <person name="Peeters S.H."/>
            <person name="Heuer A."/>
            <person name="Rast P."/>
            <person name="Oberbeckmann S."/>
            <person name="Bunk B."/>
            <person name="Jeske O."/>
            <person name="Meyerdierks A."/>
            <person name="Storesund J.E."/>
            <person name="Kallscheuer N."/>
            <person name="Luecker S."/>
            <person name="Lage O.M."/>
            <person name="Pohl T."/>
            <person name="Merkel B.J."/>
            <person name="Hornburger P."/>
            <person name="Mueller R.-W."/>
            <person name="Bruemmer F."/>
            <person name="Labrenz M."/>
            <person name="Spormann A.M."/>
            <person name="Op den Camp H."/>
            <person name="Overmann J."/>
            <person name="Amann R."/>
            <person name="Jetten M.S.M."/>
            <person name="Mascher T."/>
            <person name="Medema M.H."/>
            <person name="Devos D.P."/>
            <person name="Kaster A.-K."/>
            <person name="Ovreas L."/>
            <person name="Rohde M."/>
            <person name="Galperin M.Y."/>
            <person name="Jogler C."/>
        </authorList>
    </citation>
    <scope>NUCLEOTIDE SEQUENCE [LARGE SCALE GENOMIC DNA]</scope>
    <source>
        <strain evidence="7 8">Pan241w</strain>
    </source>
</reference>
<keyword evidence="2" id="KW-0805">Transcription regulation</keyword>
<keyword evidence="3" id="KW-0731">Sigma factor</keyword>
<feature type="domain" description="RNA polymerase sigma-70 region 2" evidence="5">
    <location>
        <begin position="17"/>
        <end position="71"/>
    </location>
</feature>
<dbReference type="PANTHER" id="PTHR43133:SF25">
    <property type="entry name" value="RNA POLYMERASE SIGMA FACTOR RFAY-RELATED"/>
    <property type="match status" value="1"/>
</dbReference>
<evidence type="ECO:0000259" key="5">
    <source>
        <dbReference type="Pfam" id="PF04542"/>
    </source>
</evidence>
<evidence type="ECO:0000313" key="7">
    <source>
        <dbReference type="EMBL" id="QDT41881.1"/>
    </source>
</evidence>
<dbReference type="RefSeq" id="WP_198000429.1">
    <property type="nucleotide sequence ID" value="NZ_CP036269.1"/>
</dbReference>
<comment type="similarity">
    <text evidence="1">Belongs to the sigma-70 factor family. ECF subfamily.</text>
</comment>
<dbReference type="InterPro" id="IPR039425">
    <property type="entry name" value="RNA_pol_sigma-70-like"/>
</dbReference>
<dbReference type="InterPro" id="IPR013249">
    <property type="entry name" value="RNA_pol_sigma70_r4_t2"/>
</dbReference>
<feature type="domain" description="RNA polymerase sigma factor 70 region 4 type 2" evidence="6">
    <location>
        <begin position="99"/>
        <end position="149"/>
    </location>
</feature>
<evidence type="ECO:0000313" key="8">
    <source>
        <dbReference type="Proteomes" id="UP000317171"/>
    </source>
</evidence>
<protein>
    <submittedName>
        <fullName evidence="7">ECF RNA polymerase sigma factor SigE</fullName>
    </submittedName>
</protein>
<gene>
    <name evidence="7" type="primary">sigE_1</name>
    <name evidence="7" type="ORF">Pan241w_19490</name>
</gene>
<evidence type="ECO:0000259" key="6">
    <source>
        <dbReference type="Pfam" id="PF08281"/>
    </source>
</evidence>
<dbReference type="PANTHER" id="PTHR43133">
    <property type="entry name" value="RNA POLYMERASE ECF-TYPE SIGMA FACTO"/>
    <property type="match status" value="1"/>
</dbReference>
<dbReference type="KEGG" id="gaz:Pan241w_19490"/>
<dbReference type="Pfam" id="PF04542">
    <property type="entry name" value="Sigma70_r2"/>
    <property type="match status" value="1"/>
</dbReference>
<name>A0A517RDC6_9PLAN</name>
<evidence type="ECO:0000256" key="3">
    <source>
        <dbReference type="ARBA" id="ARBA00023082"/>
    </source>
</evidence>
<dbReference type="SUPFAM" id="SSF88659">
    <property type="entry name" value="Sigma3 and sigma4 domains of RNA polymerase sigma factors"/>
    <property type="match status" value="1"/>
</dbReference>
<dbReference type="SUPFAM" id="SSF88946">
    <property type="entry name" value="Sigma2 domain of RNA polymerase sigma factors"/>
    <property type="match status" value="1"/>
</dbReference>